<gene>
    <name evidence="1" type="ORF">DY000_02030648</name>
</gene>
<accession>A0ABQ7DL75</accession>
<organism evidence="1 2">
    <name type="scientific">Brassica cretica</name>
    <name type="common">Mustard</name>
    <dbReference type="NCBI Taxonomy" id="69181"/>
    <lineage>
        <taxon>Eukaryota</taxon>
        <taxon>Viridiplantae</taxon>
        <taxon>Streptophyta</taxon>
        <taxon>Embryophyta</taxon>
        <taxon>Tracheophyta</taxon>
        <taxon>Spermatophyta</taxon>
        <taxon>Magnoliopsida</taxon>
        <taxon>eudicotyledons</taxon>
        <taxon>Gunneridae</taxon>
        <taxon>Pentapetalae</taxon>
        <taxon>rosids</taxon>
        <taxon>malvids</taxon>
        <taxon>Brassicales</taxon>
        <taxon>Brassicaceae</taxon>
        <taxon>Brassiceae</taxon>
        <taxon>Brassica</taxon>
    </lineage>
</organism>
<protein>
    <submittedName>
        <fullName evidence="1">Uncharacterized protein</fullName>
    </submittedName>
</protein>
<sequence>MARRPFLRPPVPRCDKPKVCSSAFLQHQILVFGLEDNVAGASIIYQYPFHQEIHYSERYDQGVMIWGENPFLLLGREAYFVGTQERAFWLGCLWAVLGLHR</sequence>
<evidence type="ECO:0000313" key="1">
    <source>
        <dbReference type="EMBL" id="KAF3578226.1"/>
    </source>
</evidence>
<reference evidence="1 2" key="1">
    <citation type="journal article" date="2020" name="BMC Genomics">
        <title>Intraspecific diversification of the crop wild relative Brassica cretica Lam. using demographic model selection.</title>
        <authorList>
            <person name="Kioukis A."/>
            <person name="Michalopoulou V.A."/>
            <person name="Briers L."/>
            <person name="Pirintsos S."/>
            <person name="Studholme D.J."/>
            <person name="Pavlidis P."/>
            <person name="Sarris P.F."/>
        </authorList>
    </citation>
    <scope>NUCLEOTIDE SEQUENCE [LARGE SCALE GENOMIC DNA]</scope>
    <source>
        <strain evidence="2">cv. PFS-1207/04</strain>
    </source>
</reference>
<proteinExistence type="predicted"/>
<evidence type="ECO:0000313" key="2">
    <source>
        <dbReference type="Proteomes" id="UP000266723"/>
    </source>
</evidence>
<name>A0ABQ7DL75_BRACR</name>
<keyword evidence="2" id="KW-1185">Reference proteome</keyword>
<dbReference type="Proteomes" id="UP000266723">
    <property type="component" value="Unassembled WGS sequence"/>
</dbReference>
<comment type="caution">
    <text evidence="1">The sequence shown here is derived from an EMBL/GenBank/DDBJ whole genome shotgun (WGS) entry which is preliminary data.</text>
</comment>
<dbReference type="EMBL" id="QGKV02000649">
    <property type="protein sequence ID" value="KAF3578226.1"/>
    <property type="molecule type" value="Genomic_DNA"/>
</dbReference>